<keyword evidence="1" id="KW-1133">Transmembrane helix</keyword>
<accession>A0A0K9XET3</accession>
<comment type="caution">
    <text evidence="2">The sequence shown here is derived from an EMBL/GenBank/DDBJ whole genome shotgun (WGS) entry which is preliminary data.</text>
</comment>
<organism evidence="2 3">
    <name type="scientific">Streptomyces caatingaensis</name>
    <dbReference type="NCBI Taxonomy" id="1678637"/>
    <lineage>
        <taxon>Bacteria</taxon>
        <taxon>Bacillati</taxon>
        <taxon>Actinomycetota</taxon>
        <taxon>Actinomycetes</taxon>
        <taxon>Kitasatosporales</taxon>
        <taxon>Streptomycetaceae</taxon>
        <taxon>Streptomyces</taxon>
    </lineage>
</organism>
<proteinExistence type="predicted"/>
<dbReference type="Proteomes" id="UP000037288">
    <property type="component" value="Unassembled WGS sequence"/>
</dbReference>
<sequence length="178" mass="19671">MAGRNGKNQTVRNLLLSLAVVVPVAGSAWLFLPHGGKGDAVKTVEYRVATESARRAAPYPVLAPEGLGKDWRATSVWYKESEREGKYWHLGFVDPDTEYVQIEQSDRTRDFADASTQHARRTGRTEKVGGVVWQRWEGDKYNALVREERGVTTVVAGTASDRRLTEMAAALKAGKPKG</sequence>
<keyword evidence="1" id="KW-0472">Membrane</keyword>
<gene>
    <name evidence="2" type="ORF">AC230_15455</name>
</gene>
<keyword evidence="3" id="KW-1185">Reference proteome</keyword>
<dbReference type="Pfam" id="PF14030">
    <property type="entry name" value="DUF4245"/>
    <property type="match status" value="1"/>
</dbReference>
<dbReference type="AlphaFoldDB" id="A0A0K9XET3"/>
<dbReference type="OrthoDB" id="5146801at2"/>
<evidence type="ECO:0000313" key="3">
    <source>
        <dbReference type="Proteomes" id="UP000037288"/>
    </source>
</evidence>
<dbReference type="STRING" id="1678637.AC230_15455"/>
<evidence type="ECO:0000256" key="1">
    <source>
        <dbReference type="SAM" id="Phobius"/>
    </source>
</evidence>
<feature type="transmembrane region" description="Helical" evidence="1">
    <location>
        <begin position="12"/>
        <end position="32"/>
    </location>
</feature>
<name>A0A0K9XET3_9ACTN</name>
<keyword evidence="1" id="KW-0812">Transmembrane</keyword>
<dbReference type="EMBL" id="LFXA01000009">
    <property type="protein sequence ID" value="KNB51723.1"/>
    <property type="molecule type" value="Genomic_DNA"/>
</dbReference>
<reference evidence="3" key="1">
    <citation type="submission" date="2015-07" db="EMBL/GenBank/DDBJ databases">
        <title>Draft genome sequence of Streptomyces sp. CMAA 1322, a bacterium isolated from Caatinga biome, from dry forest semiarid of Brazil.</title>
        <authorList>
            <person name="Santos S.N."/>
            <person name="Gacesa R."/>
            <person name="Taketani R.G."/>
            <person name="Long P.F."/>
            <person name="Melo I.S."/>
        </authorList>
    </citation>
    <scope>NUCLEOTIDE SEQUENCE [LARGE SCALE GENOMIC DNA]</scope>
    <source>
        <strain evidence="3">CMAA 1322</strain>
    </source>
</reference>
<dbReference type="InterPro" id="IPR025339">
    <property type="entry name" value="DUF4245"/>
</dbReference>
<dbReference type="PATRIC" id="fig|1678637.3.peg.3332"/>
<evidence type="ECO:0008006" key="4">
    <source>
        <dbReference type="Google" id="ProtNLM"/>
    </source>
</evidence>
<evidence type="ECO:0000313" key="2">
    <source>
        <dbReference type="EMBL" id="KNB51723.1"/>
    </source>
</evidence>
<protein>
    <recommendedName>
        <fullName evidence="4">DUF4245 domain-containing protein</fullName>
    </recommendedName>
</protein>